<protein>
    <submittedName>
        <fullName evidence="8">Methyl-accepting chemotaxis protein</fullName>
    </submittedName>
</protein>
<feature type="transmembrane region" description="Helical" evidence="5">
    <location>
        <begin position="308"/>
        <end position="329"/>
    </location>
</feature>
<dbReference type="PROSITE" id="PS50885">
    <property type="entry name" value="HAMP"/>
    <property type="match status" value="1"/>
</dbReference>
<dbReference type="SMART" id="SM00283">
    <property type="entry name" value="MA"/>
    <property type="match status" value="1"/>
</dbReference>
<feature type="domain" description="Methyl-accepting transducer" evidence="6">
    <location>
        <begin position="392"/>
        <end position="628"/>
    </location>
</feature>
<organism evidence="8 9">
    <name type="scientific">Reinekea blandensis MED297</name>
    <dbReference type="NCBI Taxonomy" id="314283"/>
    <lineage>
        <taxon>Bacteria</taxon>
        <taxon>Pseudomonadati</taxon>
        <taxon>Pseudomonadota</taxon>
        <taxon>Gammaproteobacteria</taxon>
        <taxon>Oceanospirillales</taxon>
        <taxon>Saccharospirillaceae</taxon>
        <taxon>Reinekea</taxon>
    </lineage>
</organism>
<dbReference type="GO" id="GO:0016020">
    <property type="term" value="C:membrane"/>
    <property type="evidence" value="ECO:0007669"/>
    <property type="project" value="UniProtKB-SubCell"/>
</dbReference>
<reference evidence="8 9" key="1">
    <citation type="submission" date="2006-02" db="EMBL/GenBank/DDBJ databases">
        <authorList>
            <person name="Pinhassi J."/>
            <person name="Pedros-Alio C."/>
            <person name="Ferriera S."/>
            <person name="Johnson J."/>
            <person name="Kravitz S."/>
            <person name="Halpern A."/>
            <person name="Remington K."/>
            <person name="Beeson K."/>
            <person name="Tran B."/>
            <person name="Rogers Y.-H."/>
            <person name="Friedman R."/>
            <person name="Venter J.C."/>
        </authorList>
    </citation>
    <scope>NUCLEOTIDE SEQUENCE [LARGE SCALE GENOMIC DNA]</scope>
    <source>
        <strain evidence="8 9">MED297</strain>
    </source>
</reference>
<evidence type="ECO:0000256" key="5">
    <source>
        <dbReference type="SAM" id="Phobius"/>
    </source>
</evidence>
<dbReference type="Proteomes" id="UP000005953">
    <property type="component" value="Unassembled WGS sequence"/>
</dbReference>
<sequence>MMMSFLKRLKVSHALILSTLLPMLVAVVLLVILLFELNDRVRSARLVEDIVTVSELFDAVAHNHAVERGLTAGFLGSNGANGRDRVNTQRAVADQASVALLEFDTQQLQTFSAEEFEALVEPIREQLAEKSSVRNAVDQLSPDNGAFAFYSELNRRALTAIGRLGVQITNAEDGVLMDSRLQLLWMKERAGQYRGALNGIFSSGQTNAMRKQAVSGYIADEANRLEVFLSEARPADADALRQLRSSPTWTQVANATEAFQSAEDLTNIQGPQNWFEMATQRIGDIKALSDRIGSDLVSQAQVHTSEALWLRNGLVVLFLVVMLPVLWLGRKVRQSITQRVDAIQQFLDNVSDQKSFDHLLEDDAHDEISQIVRALNAHVQEISRSLMQIQEQALSSSHVVDSIRENSVHILDDARAQYGNTDQIATAMAEMSQTSHVIASDMQMAAEETKTVQEHGQQGSARITQITKSMGELDEEINQTFRIVEEVSEKTSGINQILQTIESIAEQTNLLALNAAIEAARAGEQGRGFAVVADEVRSLASRTQGSTVEIREMIEGLLESSGRAIRSMDHCKALTDSTASKVTENSEMIQELFRSVDRLNESIEKVATAAEEQSQVSEDINRNVQRVADGSQTILEATENNDRSVADLVSGFADVNREISQYRLQRDSE</sequence>
<dbReference type="GO" id="GO:0006935">
    <property type="term" value="P:chemotaxis"/>
    <property type="evidence" value="ECO:0007669"/>
    <property type="project" value="InterPro"/>
</dbReference>
<dbReference type="GO" id="GO:0004888">
    <property type="term" value="F:transmembrane signaling receptor activity"/>
    <property type="evidence" value="ECO:0007669"/>
    <property type="project" value="InterPro"/>
</dbReference>
<proteinExistence type="inferred from homology"/>
<evidence type="ECO:0000256" key="3">
    <source>
        <dbReference type="ARBA" id="ARBA00029447"/>
    </source>
</evidence>
<evidence type="ECO:0000313" key="9">
    <source>
        <dbReference type="Proteomes" id="UP000005953"/>
    </source>
</evidence>
<dbReference type="Pfam" id="PF08376">
    <property type="entry name" value="NIT"/>
    <property type="match status" value="1"/>
</dbReference>
<evidence type="ECO:0000259" key="6">
    <source>
        <dbReference type="PROSITE" id="PS50111"/>
    </source>
</evidence>
<dbReference type="PROSITE" id="PS50111">
    <property type="entry name" value="CHEMOTAXIS_TRANSDUC_2"/>
    <property type="match status" value="1"/>
</dbReference>
<evidence type="ECO:0000313" key="8">
    <source>
        <dbReference type="EMBL" id="EAR08696.1"/>
    </source>
</evidence>
<dbReference type="Pfam" id="PF00015">
    <property type="entry name" value="MCPsignal"/>
    <property type="match status" value="1"/>
</dbReference>
<name>A4BGP8_9GAMM</name>
<dbReference type="PRINTS" id="PR00260">
    <property type="entry name" value="CHEMTRNSDUCR"/>
</dbReference>
<dbReference type="EMBL" id="AAOE01000017">
    <property type="protein sequence ID" value="EAR08696.1"/>
    <property type="molecule type" value="Genomic_DNA"/>
</dbReference>
<evidence type="ECO:0000256" key="4">
    <source>
        <dbReference type="PROSITE-ProRule" id="PRU00284"/>
    </source>
</evidence>
<comment type="caution">
    <text evidence="8">The sequence shown here is derived from an EMBL/GenBank/DDBJ whole genome shotgun (WGS) entry which is preliminary data.</text>
</comment>
<gene>
    <name evidence="8" type="ORF">MED297_14310</name>
</gene>
<comment type="subcellular location">
    <subcellularLocation>
        <location evidence="1">Membrane</location>
    </subcellularLocation>
</comment>
<keyword evidence="5" id="KW-0812">Transmembrane</keyword>
<keyword evidence="2 4" id="KW-0807">Transducer</keyword>
<keyword evidence="5" id="KW-1133">Transmembrane helix</keyword>
<feature type="domain" description="HAMP" evidence="7">
    <location>
        <begin position="334"/>
        <end position="387"/>
    </location>
</feature>
<evidence type="ECO:0000256" key="1">
    <source>
        <dbReference type="ARBA" id="ARBA00004370"/>
    </source>
</evidence>
<evidence type="ECO:0000259" key="7">
    <source>
        <dbReference type="PROSITE" id="PS50885"/>
    </source>
</evidence>
<dbReference type="HOGENOM" id="CLU_000445_107_27_6"/>
<dbReference type="PANTHER" id="PTHR32089">
    <property type="entry name" value="METHYL-ACCEPTING CHEMOTAXIS PROTEIN MCPB"/>
    <property type="match status" value="1"/>
</dbReference>
<dbReference type="Gene3D" id="1.10.287.950">
    <property type="entry name" value="Methyl-accepting chemotaxis protein"/>
    <property type="match status" value="1"/>
</dbReference>
<dbReference type="PANTHER" id="PTHR32089:SF112">
    <property type="entry name" value="LYSOZYME-LIKE PROTEIN-RELATED"/>
    <property type="match status" value="1"/>
</dbReference>
<keyword evidence="9" id="KW-1185">Reference proteome</keyword>
<dbReference type="InterPro" id="IPR003660">
    <property type="entry name" value="HAMP_dom"/>
</dbReference>
<dbReference type="AlphaFoldDB" id="A4BGP8"/>
<dbReference type="InterPro" id="IPR013587">
    <property type="entry name" value="Nitrate/nitrite_sensing"/>
</dbReference>
<dbReference type="STRING" id="314283.MED297_14310"/>
<dbReference type="SUPFAM" id="SSF58104">
    <property type="entry name" value="Methyl-accepting chemotaxis protein (MCP) signaling domain"/>
    <property type="match status" value="1"/>
</dbReference>
<dbReference type="FunFam" id="1.10.287.950:FF:000001">
    <property type="entry name" value="Methyl-accepting chemotaxis sensory transducer"/>
    <property type="match status" value="1"/>
</dbReference>
<keyword evidence="5" id="KW-0472">Membrane</keyword>
<dbReference type="InterPro" id="IPR004089">
    <property type="entry name" value="MCPsignal_dom"/>
</dbReference>
<accession>A4BGP8</accession>
<comment type="similarity">
    <text evidence="3">Belongs to the methyl-accepting chemotaxis (MCP) protein family.</text>
</comment>
<feature type="transmembrane region" description="Helical" evidence="5">
    <location>
        <begin position="12"/>
        <end position="35"/>
    </location>
</feature>
<dbReference type="GO" id="GO:0007165">
    <property type="term" value="P:signal transduction"/>
    <property type="evidence" value="ECO:0007669"/>
    <property type="project" value="UniProtKB-KW"/>
</dbReference>
<dbReference type="InterPro" id="IPR004090">
    <property type="entry name" value="Chemotax_Me-accpt_rcpt"/>
</dbReference>
<dbReference type="CDD" id="cd11386">
    <property type="entry name" value="MCP_signal"/>
    <property type="match status" value="1"/>
</dbReference>
<dbReference type="RefSeq" id="WP_008042844.1">
    <property type="nucleotide sequence ID" value="NZ_CH724149.1"/>
</dbReference>
<evidence type="ECO:0000256" key="2">
    <source>
        <dbReference type="ARBA" id="ARBA00023224"/>
    </source>
</evidence>